<dbReference type="Pfam" id="PF14559">
    <property type="entry name" value="TPR_19"/>
    <property type="match status" value="1"/>
</dbReference>
<protein>
    <submittedName>
        <fullName evidence="10">Cellulose biosynthesis protein BcsC</fullName>
    </submittedName>
</protein>
<keyword evidence="3 8" id="KW-0732">Signal</keyword>
<evidence type="ECO:0000256" key="6">
    <source>
        <dbReference type="ARBA" id="ARBA00022916"/>
    </source>
</evidence>
<name>A0AA50DL99_9GAMM</name>
<evidence type="ECO:0000256" key="3">
    <source>
        <dbReference type="ARBA" id="ARBA00022729"/>
    </source>
</evidence>
<evidence type="ECO:0000256" key="8">
    <source>
        <dbReference type="SAM" id="SignalP"/>
    </source>
</evidence>
<accession>A0AA50DL99</accession>
<feature type="signal peptide" evidence="8">
    <location>
        <begin position="1"/>
        <end position="23"/>
    </location>
</feature>
<keyword evidence="7" id="KW-0175">Coiled coil</keyword>
<evidence type="ECO:0000256" key="1">
    <source>
        <dbReference type="ARBA" id="ARBA00003476"/>
    </source>
</evidence>
<evidence type="ECO:0000313" key="11">
    <source>
        <dbReference type="Proteomes" id="UP001228139"/>
    </source>
</evidence>
<dbReference type="InterPro" id="IPR019734">
    <property type="entry name" value="TPR_rpt"/>
</dbReference>
<sequence>MKRSLLSLILPVLLLPLSSTVTAAEQVQPIEWLLQQVRIGEATNKYDLVSASLYRLEKIAPEDPQVLAAQIRLALRQGQQEKARQLMVTLKAVSPDSLVTRQTEASLLLLSDAGRQQLQQARLLATAGRLAEARALYDRQFNGIFPSSEIALEYWRLVARLPGEETRALAELSALDQQAPGNINVRMAIAQMELSRNNPAAAVKQLQAVAADPAGEMQAAQLWLSSIKSQPVTAQSVAQLKVYLDTFTHDKPQSDGVAELTRQQKMLADPAYQQRLRGLAMIEQGEGTAAIPALRAALKAAPDDPDLLGAMGQALARADNREAANDYLQRAIAADAQGTDIGKWRSLLQSNQYWLAIAQGDKALTAGDLSQASRQYQLAHSLDNQDGYALIGQGDVAQARKDPATAEELYRQALRSDPGNATAVQRLAALYQQQSPQKALAFINGLSAAQKSSVSATLASLRSNALSGEGDQLAEAGNWPQAAEKYRLAQQAAPQDIWLNYRLAGALRRAGQPQAADERMQAMARQQPDEPAQVYANALYLSGSDRADAALAQLHALPKAKWDRNMQDLADRLENDRKQAQAEARLDEVEALVARNQLNTAHTKLGALPADFSLQSVNSGRRVANAWLAAGEPQQAATIYQQLKPLAAREGPSQSSSLLYRDAARLETLQQQPQAARADYARAMVASGITPVQPDSNEEYTRLTRNDGRDDWLKRGIRSDAADLYRQQETTLTLEEDYSRNKGTGGISDFTAHTTMIEAEAPFSVGKGFFRLDNVDLSAGSFLRSSTGTIDENFGTCASADAVCNRDFRQHQNGTSVGLGYRSDRWSADLGSTPLGFAVTNWVGGLTWNTDLQDLGVSLTASRRPISSSLLSYAGARDPNPASGKTWGGVVATGGALGLSYDQGKANGIWASLSAHQITGENVADNSRERIMAGYYYKLINEDNRRATIGLNGMVWHYAHDLSDYSLGQGGYYSPQRYNSIAVPVTWRQRTENWSYDLAGSVSWSHSETRAESRYPLDFGSLTRDNPKSSDSSSSGFGYTLRALVERRLTSHWTLGMGIDIQQAKDYTPSHGLIYARYSMAGWEGDLNMPPEPLTPYADFD</sequence>
<dbReference type="PANTHER" id="PTHR45586">
    <property type="entry name" value="TPR REPEAT-CONTAINING PROTEIN PA4667"/>
    <property type="match status" value="1"/>
</dbReference>
<dbReference type="SUPFAM" id="SSF48452">
    <property type="entry name" value="TPR-like"/>
    <property type="match status" value="2"/>
</dbReference>
<dbReference type="Gene3D" id="1.25.40.10">
    <property type="entry name" value="Tetratricopeptide repeat domain"/>
    <property type="match status" value="4"/>
</dbReference>
<dbReference type="PANTHER" id="PTHR45586:SF1">
    <property type="entry name" value="LIPOPOLYSACCHARIDE ASSEMBLY PROTEIN B"/>
    <property type="match status" value="1"/>
</dbReference>
<feature type="coiled-coil region" evidence="7">
    <location>
        <begin position="559"/>
        <end position="599"/>
    </location>
</feature>
<dbReference type="Proteomes" id="UP001228139">
    <property type="component" value="Chromosome"/>
</dbReference>
<dbReference type="GO" id="GO:0019867">
    <property type="term" value="C:outer membrane"/>
    <property type="evidence" value="ECO:0007669"/>
    <property type="project" value="InterPro"/>
</dbReference>
<evidence type="ECO:0000256" key="2">
    <source>
        <dbReference type="ARBA" id="ARBA00005186"/>
    </source>
</evidence>
<evidence type="ECO:0000313" key="10">
    <source>
        <dbReference type="EMBL" id="WLS79082.1"/>
    </source>
</evidence>
<dbReference type="AlphaFoldDB" id="A0AA50DL99"/>
<keyword evidence="5" id="KW-0802">TPR repeat</keyword>
<keyword evidence="11" id="KW-1185">Reference proteome</keyword>
<proteinExistence type="predicted"/>
<dbReference type="InterPro" id="IPR051012">
    <property type="entry name" value="CellSynth/LPSAsmb/PSIAsmb"/>
</dbReference>
<evidence type="ECO:0000256" key="4">
    <source>
        <dbReference type="ARBA" id="ARBA00022737"/>
    </source>
</evidence>
<dbReference type="Pfam" id="PF05420">
    <property type="entry name" value="BCSC_C"/>
    <property type="match status" value="1"/>
</dbReference>
<feature type="domain" description="Cellulose synthase operon C C-terminal" evidence="9">
    <location>
        <begin position="748"/>
        <end position="1080"/>
    </location>
</feature>
<gene>
    <name evidence="10" type="ORF">Q3V30_00760</name>
</gene>
<dbReference type="RefSeq" id="WP_306209535.1">
    <property type="nucleotide sequence ID" value="NZ_CP132353.1"/>
</dbReference>
<dbReference type="SMART" id="SM00028">
    <property type="entry name" value="TPR"/>
    <property type="match status" value="5"/>
</dbReference>
<keyword evidence="4" id="KW-0677">Repeat</keyword>
<dbReference type="InterPro" id="IPR008410">
    <property type="entry name" value="BCSC_C"/>
</dbReference>
<reference evidence="10 11" key="1">
    <citation type="submission" date="2023-07" db="EMBL/GenBank/DDBJ databases">
        <title>Pathogenic bacteria of pear tree diseases.</title>
        <authorList>
            <person name="Zhang Z."/>
            <person name="He L."/>
            <person name="Huang R."/>
        </authorList>
    </citation>
    <scope>NUCLEOTIDE SEQUENCE [LARGE SCALE GENOMIC DNA]</scope>
    <source>
        <strain evidence="10 11">DE2</strain>
    </source>
</reference>
<evidence type="ECO:0000256" key="5">
    <source>
        <dbReference type="ARBA" id="ARBA00022803"/>
    </source>
</evidence>
<organism evidence="10 11">
    <name type="scientific">Erwinia pyri</name>
    <dbReference type="NCBI Taxonomy" id="3062598"/>
    <lineage>
        <taxon>Bacteria</taxon>
        <taxon>Pseudomonadati</taxon>
        <taxon>Pseudomonadota</taxon>
        <taxon>Gammaproteobacteria</taxon>
        <taxon>Enterobacterales</taxon>
        <taxon>Erwiniaceae</taxon>
        <taxon>Erwinia</taxon>
    </lineage>
</organism>
<dbReference type="InterPro" id="IPR011990">
    <property type="entry name" value="TPR-like_helical_dom_sf"/>
</dbReference>
<dbReference type="GO" id="GO:0030244">
    <property type="term" value="P:cellulose biosynthetic process"/>
    <property type="evidence" value="ECO:0007669"/>
    <property type="project" value="UniProtKB-KW"/>
</dbReference>
<evidence type="ECO:0000259" key="9">
    <source>
        <dbReference type="Pfam" id="PF05420"/>
    </source>
</evidence>
<dbReference type="KEGG" id="epi:Q3V30_00760"/>
<evidence type="ECO:0000256" key="7">
    <source>
        <dbReference type="SAM" id="Coils"/>
    </source>
</evidence>
<keyword evidence="6" id="KW-0135">Cellulose biosynthesis</keyword>
<comment type="pathway">
    <text evidence="2">Glycan metabolism; bacterial cellulose biosynthesis.</text>
</comment>
<feature type="chain" id="PRO_5041409191" evidence="8">
    <location>
        <begin position="24"/>
        <end position="1101"/>
    </location>
</feature>
<dbReference type="EMBL" id="CP132353">
    <property type="protein sequence ID" value="WLS79082.1"/>
    <property type="molecule type" value="Genomic_DNA"/>
</dbReference>
<comment type="function">
    <text evidence="1">Required for maximal bacterial cellulose synthesis.</text>
</comment>